<evidence type="ECO:0000256" key="5">
    <source>
        <dbReference type="HAMAP-Rule" id="MF_00658"/>
    </source>
</evidence>
<dbReference type="InterPro" id="IPR003742">
    <property type="entry name" value="RlmH-like"/>
</dbReference>
<comment type="caution">
    <text evidence="5">Lacks conserved residue(s) required for the propagation of feature annotation.</text>
</comment>
<dbReference type="Proteomes" id="UP001310692">
    <property type="component" value="Unassembled WGS sequence"/>
</dbReference>
<dbReference type="PIRSF" id="PIRSF004505">
    <property type="entry name" value="MT_bac"/>
    <property type="match status" value="1"/>
</dbReference>
<comment type="similarity">
    <text evidence="4 5">Belongs to the RNA methyltransferase RlmH family.</text>
</comment>
<organism evidence="6 7">
    <name type="scientific">Hyphobacterium marinum</name>
    <dbReference type="NCBI Taxonomy" id="3116574"/>
    <lineage>
        <taxon>Bacteria</taxon>
        <taxon>Pseudomonadati</taxon>
        <taxon>Pseudomonadota</taxon>
        <taxon>Alphaproteobacteria</taxon>
        <taxon>Maricaulales</taxon>
        <taxon>Maricaulaceae</taxon>
        <taxon>Hyphobacterium</taxon>
    </lineage>
</organism>
<evidence type="ECO:0000256" key="2">
    <source>
        <dbReference type="ARBA" id="ARBA00022679"/>
    </source>
</evidence>
<feature type="binding site" evidence="5">
    <location>
        <position position="104"/>
    </location>
    <ligand>
        <name>S-adenosyl-L-methionine</name>
        <dbReference type="ChEBI" id="CHEBI:59789"/>
    </ligand>
</feature>
<dbReference type="PANTHER" id="PTHR33603:SF1">
    <property type="entry name" value="RIBOSOMAL RNA LARGE SUBUNIT METHYLTRANSFERASE H"/>
    <property type="match status" value="1"/>
</dbReference>
<proteinExistence type="inferred from homology"/>
<comment type="function">
    <text evidence="5">Specifically methylates the pseudouridine at position 1915 (m3Psi1915) in 23S rRNA.</text>
</comment>
<name>A0ABU7LVT9_9PROT</name>
<dbReference type="HAMAP" id="MF_00658">
    <property type="entry name" value="23SrRNA_methyltr_H"/>
    <property type="match status" value="1"/>
</dbReference>
<dbReference type="InterPro" id="IPR029026">
    <property type="entry name" value="tRNA_m1G_MTases_N"/>
</dbReference>
<dbReference type="SUPFAM" id="SSF75217">
    <property type="entry name" value="alpha/beta knot"/>
    <property type="match status" value="1"/>
</dbReference>
<dbReference type="RefSeq" id="WP_330195178.1">
    <property type="nucleotide sequence ID" value="NZ_JAZDRO010000001.1"/>
</dbReference>
<keyword evidence="7" id="KW-1185">Reference proteome</keyword>
<keyword evidence="3 5" id="KW-0949">S-adenosyl-L-methionine</keyword>
<dbReference type="EMBL" id="JAZDRO010000001">
    <property type="protein sequence ID" value="MEE2565644.1"/>
    <property type="molecule type" value="Genomic_DNA"/>
</dbReference>
<reference evidence="6 7" key="1">
    <citation type="submission" date="2024-01" db="EMBL/GenBank/DDBJ databases">
        <title>Hyphobacterium bacterium isolated from marine sediment.</title>
        <authorList>
            <person name="Zhao S."/>
        </authorList>
    </citation>
    <scope>NUCLEOTIDE SEQUENCE [LARGE SCALE GENOMIC DNA]</scope>
    <source>
        <strain evidence="6 7">Y60-23</strain>
    </source>
</reference>
<evidence type="ECO:0000256" key="4">
    <source>
        <dbReference type="ARBA" id="ARBA00038303"/>
    </source>
</evidence>
<keyword evidence="5" id="KW-0698">rRNA processing</keyword>
<evidence type="ECO:0000313" key="6">
    <source>
        <dbReference type="EMBL" id="MEE2565644.1"/>
    </source>
</evidence>
<dbReference type="NCBIfam" id="NF000989">
    <property type="entry name" value="PRK00103.2-3"/>
    <property type="match status" value="1"/>
</dbReference>
<keyword evidence="2 5" id="KW-0808">Transferase</keyword>
<evidence type="ECO:0000256" key="1">
    <source>
        <dbReference type="ARBA" id="ARBA00022603"/>
    </source>
</evidence>
<sequence length="156" mass="16623">MRLTIAAIGRIKTGAERDLLNDYLDRASAAGRPLGLGPAGETEIDNRALTGKSAESAALAAAVPDGARLCLMDERGKTLSSRDLAQTLGRWRDDGAREAVFVIGGADGLDHAAFARPDLVLSFGPMVWPHKLARVMLAEQLYRAVSILGGSPYHRD</sequence>
<comment type="subunit">
    <text evidence="5">Homodimer.</text>
</comment>
<comment type="subcellular location">
    <subcellularLocation>
        <location evidence="5">Cytoplasm</location>
    </subcellularLocation>
</comment>
<dbReference type="EC" id="2.1.1.177" evidence="5"/>
<comment type="catalytic activity">
    <reaction evidence="5">
        <text>pseudouridine(1915) in 23S rRNA + S-adenosyl-L-methionine = N(3)-methylpseudouridine(1915) in 23S rRNA + S-adenosyl-L-homocysteine + H(+)</text>
        <dbReference type="Rhea" id="RHEA:42752"/>
        <dbReference type="Rhea" id="RHEA-COMP:10221"/>
        <dbReference type="Rhea" id="RHEA-COMP:10222"/>
        <dbReference type="ChEBI" id="CHEBI:15378"/>
        <dbReference type="ChEBI" id="CHEBI:57856"/>
        <dbReference type="ChEBI" id="CHEBI:59789"/>
        <dbReference type="ChEBI" id="CHEBI:65314"/>
        <dbReference type="ChEBI" id="CHEBI:74486"/>
        <dbReference type="EC" id="2.1.1.177"/>
    </reaction>
</comment>
<comment type="caution">
    <text evidence="6">The sequence shown here is derived from an EMBL/GenBank/DDBJ whole genome shotgun (WGS) entry which is preliminary data.</text>
</comment>
<gene>
    <name evidence="5 6" type="primary">rlmH</name>
    <name evidence="6" type="ORF">V0U35_03040</name>
</gene>
<keyword evidence="5" id="KW-0963">Cytoplasm</keyword>
<evidence type="ECO:0000313" key="7">
    <source>
        <dbReference type="Proteomes" id="UP001310692"/>
    </source>
</evidence>
<dbReference type="Gene3D" id="3.40.1280.10">
    <property type="match status" value="1"/>
</dbReference>
<keyword evidence="1 5" id="KW-0489">Methyltransferase</keyword>
<dbReference type="NCBIfam" id="NF000988">
    <property type="entry name" value="PRK00103.2-2"/>
    <property type="match status" value="1"/>
</dbReference>
<evidence type="ECO:0000256" key="3">
    <source>
        <dbReference type="ARBA" id="ARBA00022691"/>
    </source>
</evidence>
<protein>
    <recommendedName>
        <fullName evidence="5">Ribosomal RNA large subunit methyltransferase H</fullName>
        <ecNumber evidence="5">2.1.1.177</ecNumber>
    </recommendedName>
    <alternativeName>
        <fullName evidence="5">23S rRNA (pseudouridine1915-N3)-methyltransferase</fullName>
    </alternativeName>
    <alternativeName>
        <fullName evidence="5">23S rRNA m3Psi1915 methyltransferase</fullName>
    </alternativeName>
    <alternativeName>
        <fullName evidence="5">rRNA (pseudouridine-N3-)-methyltransferase RlmH</fullName>
    </alternativeName>
</protein>
<dbReference type="InterPro" id="IPR029028">
    <property type="entry name" value="Alpha/beta_knot_MTases"/>
</dbReference>
<dbReference type="PANTHER" id="PTHR33603">
    <property type="entry name" value="METHYLTRANSFERASE"/>
    <property type="match status" value="1"/>
</dbReference>
<accession>A0ABU7LVT9</accession>
<dbReference type="Pfam" id="PF02590">
    <property type="entry name" value="SPOUT_MTase"/>
    <property type="match status" value="1"/>
</dbReference>
<dbReference type="CDD" id="cd18081">
    <property type="entry name" value="RlmH-like"/>
    <property type="match status" value="1"/>
</dbReference>
<feature type="binding site" evidence="5">
    <location>
        <begin position="123"/>
        <end position="128"/>
    </location>
    <ligand>
        <name>S-adenosyl-L-methionine</name>
        <dbReference type="ChEBI" id="CHEBI:59789"/>
    </ligand>
</feature>